<proteinExistence type="predicted"/>
<evidence type="ECO:0000313" key="1">
    <source>
        <dbReference type="EMBL" id="SNX70872.1"/>
    </source>
</evidence>
<dbReference type="SUPFAM" id="SSF48452">
    <property type="entry name" value="TPR-like"/>
    <property type="match status" value="1"/>
</dbReference>
<dbReference type="EMBL" id="OAOP01000004">
    <property type="protein sequence ID" value="SNX70872.1"/>
    <property type="molecule type" value="Genomic_DNA"/>
</dbReference>
<organism evidence="1 2">
    <name type="scientific">Bacillus oleivorans</name>
    <dbReference type="NCBI Taxonomy" id="1448271"/>
    <lineage>
        <taxon>Bacteria</taxon>
        <taxon>Bacillati</taxon>
        <taxon>Bacillota</taxon>
        <taxon>Bacilli</taxon>
        <taxon>Bacillales</taxon>
        <taxon>Bacillaceae</taxon>
        <taxon>Bacillus</taxon>
    </lineage>
</organism>
<accession>A0A285CTM3</accession>
<sequence>MTNDLKVDAEKLHWKKNFLDSVGPKSWSDYEAYARCLFYLGKQEESKAYFLEAASRIQNLISVFERNNPKEFARVKLIQANFYRIAGQKAQSIQKYDEVQDLLKTMLEKEHKNNQANALSFFNNLSYCYFFLEDYEQSIHYGKMVSEWFPISLGYAEGLYHSEKKRIVSTLKYVIQEIKREKSVPYDTGAEVSLWDWYEIGKKLL</sequence>
<reference evidence="1 2" key="1">
    <citation type="submission" date="2017-08" db="EMBL/GenBank/DDBJ databases">
        <authorList>
            <person name="de Groot N.N."/>
        </authorList>
    </citation>
    <scope>NUCLEOTIDE SEQUENCE [LARGE SCALE GENOMIC DNA]</scope>
    <source>
        <strain evidence="1 2">JC228</strain>
    </source>
</reference>
<gene>
    <name evidence="1" type="ORF">SAMN05877753_104409</name>
</gene>
<evidence type="ECO:0000313" key="2">
    <source>
        <dbReference type="Proteomes" id="UP000219546"/>
    </source>
</evidence>
<dbReference type="InterPro" id="IPR011990">
    <property type="entry name" value="TPR-like_helical_dom_sf"/>
</dbReference>
<dbReference type="OrthoDB" id="2940161at2"/>
<dbReference type="Gene3D" id="1.25.40.10">
    <property type="entry name" value="Tetratricopeptide repeat domain"/>
    <property type="match status" value="1"/>
</dbReference>
<dbReference type="AlphaFoldDB" id="A0A285CTM3"/>
<dbReference type="Proteomes" id="UP000219546">
    <property type="component" value="Unassembled WGS sequence"/>
</dbReference>
<dbReference type="RefSeq" id="WP_097158782.1">
    <property type="nucleotide sequence ID" value="NZ_JBEPMQ010000006.1"/>
</dbReference>
<evidence type="ECO:0008006" key="3">
    <source>
        <dbReference type="Google" id="ProtNLM"/>
    </source>
</evidence>
<keyword evidence="2" id="KW-1185">Reference proteome</keyword>
<name>A0A285CTM3_9BACI</name>
<protein>
    <recommendedName>
        <fullName evidence="3">Tetratricopeptide repeat protein</fullName>
    </recommendedName>
</protein>